<name>A0A7X6BDR8_9SPHN</name>
<dbReference type="AlphaFoldDB" id="A0A7X6BDR8"/>
<comment type="caution">
    <text evidence="1">The sequence shown here is derived from an EMBL/GenBank/DDBJ whole genome shotgun (WGS) entry which is preliminary data.</text>
</comment>
<evidence type="ECO:0000313" key="2">
    <source>
        <dbReference type="Proteomes" id="UP000531251"/>
    </source>
</evidence>
<keyword evidence="2" id="KW-1185">Reference proteome</keyword>
<dbReference type="EMBL" id="JAATJB010000015">
    <property type="protein sequence ID" value="NJB99424.1"/>
    <property type="molecule type" value="Genomic_DNA"/>
</dbReference>
<protein>
    <submittedName>
        <fullName evidence="1">Phage baseplate assembly protein gpV</fullName>
    </submittedName>
</protein>
<gene>
    <name evidence="1" type="ORF">GGR89_003765</name>
</gene>
<reference evidence="1 2" key="1">
    <citation type="submission" date="2020-03" db="EMBL/GenBank/DDBJ databases">
        <title>Genomic Encyclopedia of Type Strains, Phase IV (KMG-IV): sequencing the most valuable type-strain genomes for metagenomic binning, comparative biology and taxonomic classification.</title>
        <authorList>
            <person name="Goeker M."/>
        </authorList>
    </citation>
    <scope>NUCLEOTIDE SEQUENCE [LARGE SCALE GENOMIC DNA]</scope>
    <source>
        <strain evidence="1 2">DSM 7225</strain>
    </source>
</reference>
<dbReference type="RefSeq" id="WP_125977306.1">
    <property type="nucleotide sequence ID" value="NZ_BAAADY010000020.1"/>
</dbReference>
<accession>A0A7X6BDR8</accession>
<organism evidence="1 2">
    <name type="scientific">Sphingomonas trueperi</name>
    <dbReference type="NCBI Taxonomy" id="53317"/>
    <lineage>
        <taxon>Bacteria</taxon>
        <taxon>Pseudomonadati</taxon>
        <taxon>Pseudomonadota</taxon>
        <taxon>Alphaproteobacteria</taxon>
        <taxon>Sphingomonadales</taxon>
        <taxon>Sphingomonadaceae</taxon>
        <taxon>Sphingomonas</taxon>
    </lineage>
</organism>
<proteinExistence type="predicted"/>
<dbReference type="Proteomes" id="UP000531251">
    <property type="component" value="Unassembled WGS sequence"/>
</dbReference>
<sequence>MAWTQEDLDAVDTALKSNVRKVTFADGRSTEYQNSGELLSVRNTIKAELDQAAVRGSRRTRSVVLRTLRR</sequence>
<dbReference type="NCBIfam" id="NF047331">
    <property type="entry name" value="phage_HTJ"/>
    <property type="match status" value="1"/>
</dbReference>
<evidence type="ECO:0000313" key="1">
    <source>
        <dbReference type="EMBL" id="NJB99424.1"/>
    </source>
</evidence>